<reference evidence="11" key="1">
    <citation type="submission" date="2019-03" db="EMBL/GenBank/DDBJ databases">
        <title>Afifella sp. nov., isolated from activated sludge.</title>
        <authorList>
            <person name="Li Q."/>
            <person name="Liu Y."/>
        </authorList>
    </citation>
    <scope>NUCLEOTIDE SEQUENCE</scope>
    <source>
        <strain evidence="11">L72</strain>
    </source>
</reference>
<dbReference type="InterPro" id="IPR050366">
    <property type="entry name" value="BP-dependent_transpt_permease"/>
</dbReference>
<dbReference type="RefSeq" id="WP_161138678.1">
    <property type="nucleotide sequence ID" value="NZ_SPKJ01000002.1"/>
</dbReference>
<comment type="similarity">
    <text evidence="9">Belongs to the binding-protein-dependent transport system permease family.</text>
</comment>
<dbReference type="GO" id="GO:0015031">
    <property type="term" value="P:protein transport"/>
    <property type="evidence" value="ECO:0007669"/>
    <property type="project" value="UniProtKB-KW"/>
</dbReference>
<dbReference type="Gene3D" id="1.10.3720.10">
    <property type="entry name" value="MetI-like"/>
    <property type="match status" value="1"/>
</dbReference>
<dbReference type="Pfam" id="PF12911">
    <property type="entry name" value="OppC_N"/>
    <property type="match status" value="1"/>
</dbReference>
<keyword evidence="2 9" id="KW-0813">Transport</keyword>
<evidence type="ECO:0000313" key="11">
    <source>
        <dbReference type="EMBL" id="MYZ46337.1"/>
    </source>
</evidence>
<dbReference type="Proteomes" id="UP000773614">
    <property type="component" value="Unassembled WGS sequence"/>
</dbReference>
<evidence type="ECO:0000256" key="3">
    <source>
        <dbReference type="ARBA" id="ARBA00022475"/>
    </source>
</evidence>
<evidence type="ECO:0000313" key="12">
    <source>
        <dbReference type="Proteomes" id="UP000773614"/>
    </source>
</evidence>
<sequence length="275" mass="30011">MRDFWYHFRKNRVAVLGAEILVLMTLLAIIGPFFLPYDPFAFVGLPMEPPSLQHPLGTDDLGRDVLARFILGTRVSMAVGFLAAATSILLGVSLGAVAGYAGGLIDQLLMRTAEFFQVLPQFFLAMVLVALFGASYAIIILVIGLLSWPSVARLTRSEFLSLRERDYVTAVRALGLSTWRVIFQEILPNAAPALIVSAAIQFSHAILLEAALSFIGLGDASYPSWGQMLNSAQQILRQAWWVAFFPGLGIFLTVAALNLLGDGLNDMQNPKLRAL</sequence>
<feature type="transmembrane region" description="Helical" evidence="9">
    <location>
        <begin position="122"/>
        <end position="147"/>
    </location>
</feature>
<feature type="domain" description="ABC transmembrane type-1" evidence="10">
    <location>
        <begin position="73"/>
        <end position="261"/>
    </location>
</feature>
<dbReference type="InterPro" id="IPR025966">
    <property type="entry name" value="OppC_N"/>
</dbReference>
<evidence type="ECO:0000256" key="6">
    <source>
        <dbReference type="ARBA" id="ARBA00022927"/>
    </source>
</evidence>
<gene>
    <name evidence="11" type="ORF">E4O86_01190</name>
</gene>
<dbReference type="SUPFAM" id="SSF161098">
    <property type="entry name" value="MetI-like"/>
    <property type="match status" value="1"/>
</dbReference>
<organism evidence="11 12">
    <name type="scientific">Propylenella binzhouense</name>
    <dbReference type="NCBI Taxonomy" id="2555902"/>
    <lineage>
        <taxon>Bacteria</taxon>
        <taxon>Pseudomonadati</taxon>
        <taxon>Pseudomonadota</taxon>
        <taxon>Alphaproteobacteria</taxon>
        <taxon>Hyphomicrobiales</taxon>
        <taxon>Propylenellaceae</taxon>
        <taxon>Propylenella</taxon>
    </lineage>
</organism>
<dbReference type="GO" id="GO:0005886">
    <property type="term" value="C:plasma membrane"/>
    <property type="evidence" value="ECO:0007669"/>
    <property type="project" value="UniProtKB-SubCell"/>
</dbReference>
<keyword evidence="7 9" id="KW-1133">Transmembrane helix</keyword>
<keyword evidence="12" id="KW-1185">Reference proteome</keyword>
<feature type="transmembrane region" description="Helical" evidence="9">
    <location>
        <begin position="12"/>
        <end position="35"/>
    </location>
</feature>
<evidence type="ECO:0000256" key="1">
    <source>
        <dbReference type="ARBA" id="ARBA00004651"/>
    </source>
</evidence>
<evidence type="ECO:0000256" key="7">
    <source>
        <dbReference type="ARBA" id="ARBA00022989"/>
    </source>
</evidence>
<proteinExistence type="inferred from homology"/>
<keyword evidence="6" id="KW-0653">Protein transport</keyword>
<evidence type="ECO:0000256" key="5">
    <source>
        <dbReference type="ARBA" id="ARBA00022856"/>
    </source>
</evidence>
<keyword evidence="3" id="KW-1003">Cell membrane</keyword>
<evidence type="ECO:0000256" key="2">
    <source>
        <dbReference type="ARBA" id="ARBA00022448"/>
    </source>
</evidence>
<dbReference type="PANTHER" id="PTHR43386:SF1">
    <property type="entry name" value="D,D-DIPEPTIDE TRANSPORT SYSTEM PERMEASE PROTEIN DDPC-RELATED"/>
    <property type="match status" value="1"/>
</dbReference>
<evidence type="ECO:0000259" key="10">
    <source>
        <dbReference type="PROSITE" id="PS50928"/>
    </source>
</evidence>
<keyword evidence="4 9" id="KW-0812">Transmembrane</keyword>
<dbReference type="EMBL" id="SPKJ01000002">
    <property type="protein sequence ID" value="MYZ46337.1"/>
    <property type="molecule type" value="Genomic_DNA"/>
</dbReference>
<dbReference type="Pfam" id="PF00528">
    <property type="entry name" value="BPD_transp_1"/>
    <property type="match status" value="1"/>
</dbReference>
<dbReference type="OrthoDB" id="9766870at2"/>
<evidence type="ECO:0000256" key="9">
    <source>
        <dbReference type="RuleBase" id="RU363032"/>
    </source>
</evidence>
<dbReference type="PANTHER" id="PTHR43386">
    <property type="entry name" value="OLIGOPEPTIDE TRANSPORT SYSTEM PERMEASE PROTEIN APPC"/>
    <property type="match status" value="1"/>
</dbReference>
<feature type="transmembrane region" description="Helical" evidence="9">
    <location>
        <begin position="238"/>
        <end position="261"/>
    </location>
</feature>
<dbReference type="InterPro" id="IPR035906">
    <property type="entry name" value="MetI-like_sf"/>
</dbReference>
<feature type="transmembrane region" description="Helical" evidence="9">
    <location>
        <begin position="78"/>
        <end position="101"/>
    </location>
</feature>
<evidence type="ECO:0000256" key="4">
    <source>
        <dbReference type="ARBA" id="ARBA00022692"/>
    </source>
</evidence>
<dbReference type="PROSITE" id="PS50928">
    <property type="entry name" value="ABC_TM1"/>
    <property type="match status" value="1"/>
</dbReference>
<keyword evidence="5" id="KW-0571">Peptide transport</keyword>
<dbReference type="InterPro" id="IPR000515">
    <property type="entry name" value="MetI-like"/>
</dbReference>
<dbReference type="GO" id="GO:0015833">
    <property type="term" value="P:peptide transport"/>
    <property type="evidence" value="ECO:0007669"/>
    <property type="project" value="UniProtKB-KW"/>
</dbReference>
<comment type="subcellular location">
    <subcellularLocation>
        <location evidence="1 9">Cell membrane</location>
        <topology evidence="1 9">Multi-pass membrane protein</topology>
    </subcellularLocation>
</comment>
<dbReference type="CDD" id="cd06261">
    <property type="entry name" value="TM_PBP2"/>
    <property type="match status" value="1"/>
</dbReference>
<evidence type="ECO:0000256" key="8">
    <source>
        <dbReference type="ARBA" id="ARBA00023136"/>
    </source>
</evidence>
<feature type="transmembrane region" description="Helical" evidence="9">
    <location>
        <begin position="195"/>
        <end position="218"/>
    </location>
</feature>
<name>A0A964T1M1_9HYPH</name>
<keyword evidence="8 9" id="KW-0472">Membrane</keyword>
<protein>
    <submittedName>
        <fullName evidence="11">ABC transporter permease</fullName>
    </submittedName>
</protein>
<comment type="caution">
    <text evidence="11">The sequence shown here is derived from an EMBL/GenBank/DDBJ whole genome shotgun (WGS) entry which is preliminary data.</text>
</comment>
<dbReference type="AlphaFoldDB" id="A0A964T1M1"/>
<accession>A0A964T1M1</accession>
<dbReference type="GO" id="GO:0055085">
    <property type="term" value="P:transmembrane transport"/>
    <property type="evidence" value="ECO:0007669"/>
    <property type="project" value="InterPro"/>
</dbReference>